<dbReference type="EMBL" id="CAJFCW020000004">
    <property type="protein sequence ID" value="CAG9115442.1"/>
    <property type="molecule type" value="Genomic_DNA"/>
</dbReference>
<feature type="domain" description="RING-type" evidence="4">
    <location>
        <begin position="134"/>
        <end position="170"/>
    </location>
</feature>
<organism evidence="5 6">
    <name type="scientific">Bursaphelenchus okinawaensis</name>
    <dbReference type="NCBI Taxonomy" id="465554"/>
    <lineage>
        <taxon>Eukaryota</taxon>
        <taxon>Metazoa</taxon>
        <taxon>Ecdysozoa</taxon>
        <taxon>Nematoda</taxon>
        <taxon>Chromadorea</taxon>
        <taxon>Rhabditida</taxon>
        <taxon>Tylenchina</taxon>
        <taxon>Tylenchomorpha</taxon>
        <taxon>Aphelenchoidea</taxon>
        <taxon>Aphelenchoididae</taxon>
        <taxon>Bursaphelenchus</taxon>
    </lineage>
</organism>
<evidence type="ECO:0000313" key="6">
    <source>
        <dbReference type="Proteomes" id="UP000614601"/>
    </source>
</evidence>
<dbReference type="PROSITE" id="PS50089">
    <property type="entry name" value="ZF_RING_2"/>
    <property type="match status" value="1"/>
</dbReference>
<dbReference type="Proteomes" id="UP000614601">
    <property type="component" value="Unassembled WGS sequence"/>
</dbReference>
<proteinExistence type="predicted"/>
<sequence>MGPDRVVLPLTLRFNIAPPADFQFGVCNMKIENLYDSVKLNKDCFTFLNFKKLFCGAVEKGDMLNIVFYRESHGSLRIMFGTDQKRAEPLYVQINEKMDTFVFQCEEKFLNSSLIELLDTHDLLNDAPPSDSSCVVCHDRKSTVACIPCGHIVYCTTCAKHQLNFCPVCNKVVNDQVEVGFKAKRCMNCLDVKTCKGIGLINLPCGCVTHCETASDYTQYCLWCGGNIDDSIKFYLS</sequence>
<comment type="caution">
    <text evidence="5">The sequence shown here is derived from an EMBL/GenBank/DDBJ whole genome shotgun (WGS) entry which is preliminary data.</text>
</comment>
<dbReference type="Gene3D" id="3.30.40.10">
    <property type="entry name" value="Zinc/RING finger domain, C3HC4 (zinc finger)"/>
    <property type="match status" value="1"/>
</dbReference>
<dbReference type="SMART" id="SM00184">
    <property type="entry name" value="RING"/>
    <property type="match status" value="1"/>
</dbReference>
<dbReference type="SUPFAM" id="SSF57850">
    <property type="entry name" value="RING/U-box"/>
    <property type="match status" value="1"/>
</dbReference>
<keyword evidence="1 3" id="KW-0863">Zinc-finger</keyword>
<evidence type="ECO:0000259" key="4">
    <source>
        <dbReference type="PROSITE" id="PS50089"/>
    </source>
</evidence>
<accession>A0A811L321</accession>
<evidence type="ECO:0000256" key="2">
    <source>
        <dbReference type="ARBA" id="ARBA00022833"/>
    </source>
</evidence>
<keyword evidence="6" id="KW-1185">Reference proteome</keyword>
<evidence type="ECO:0000256" key="1">
    <source>
        <dbReference type="ARBA" id="ARBA00022771"/>
    </source>
</evidence>
<dbReference type="GO" id="GO:0008270">
    <property type="term" value="F:zinc ion binding"/>
    <property type="evidence" value="ECO:0007669"/>
    <property type="project" value="UniProtKB-KW"/>
</dbReference>
<gene>
    <name evidence="5" type="ORF">BOKJ2_LOCUS9613</name>
</gene>
<keyword evidence="2" id="KW-0862">Zinc</keyword>
<dbReference type="EMBL" id="CAJFDH010000004">
    <property type="protein sequence ID" value="CAD5221774.1"/>
    <property type="molecule type" value="Genomic_DNA"/>
</dbReference>
<keyword evidence="1 3" id="KW-0479">Metal-binding</keyword>
<dbReference type="InterPro" id="IPR013083">
    <property type="entry name" value="Znf_RING/FYVE/PHD"/>
</dbReference>
<reference evidence="5" key="1">
    <citation type="submission" date="2020-09" db="EMBL/GenBank/DDBJ databases">
        <authorList>
            <person name="Kikuchi T."/>
        </authorList>
    </citation>
    <scope>NUCLEOTIDE SEQUENCE</scope>
    <source>
        <strain evidence="5">SH1</strain>
    </source>
</reference>
<dbReference type="AlphaFoldDB" id="A0A811L321"/>
<evidence type="ECO:0000313" key="5">
    <source>
        <dbReference type="EMBL" id="CAD5221774.1"/>
    </source>
</evidence>
<dbReference type="Proteomes" id="UP000783686">
    <property type="component" value="Unassembled WGS sequence"/>
</dbReference>
<protein>
    <recommendedName>
        <fullName evidence="4">RING-type domain-containing protein</fullName>
    </recommendedName>
</protein>
<dbReference type="Pfam" id="PF13920">
    <property type="entry name" value="zf-C3HC4_3"/>
    <property type="match status" value="1"/>
</dbReference>
<evidence type="ECO:0000256" key="3">
    <source>
        <dbReference type="PROSITE-ProRule" id="PRU00175"/>
    </source>
</evidence>
<dbReference type="OrthoDB" id="10037309at2759"/>
<dbReference type="InterPro" id="IPR001841">
    <property type="entry name" value="Znf_RING"/>
</dbReference>
<name>A0A811L321_9BILA</name>